<dbReference type="InterPro" id="IPR027417">
    <property type="entry name" value="P-loop_NTPase"/>
</dbReference>
<dbReference type="Pfam" id="PF08463">
    <property type="entry name" value="EcoEI_R_C"/>
    <property type="match status" value="1"/>
</dbReference>
<evidence type="ECO:0000259" key="2">
    <source>
        <dbReference type="PROSITE" id="PS51192"/>
    </source>
</evidence>
<dbReference type="InterPro" id="IPR006935">
    <property type="entry name" value="Helicase/UvrB_N"/>
</dbReference>
<name>A0A450ULG4_9GAMM</name>
<evidence type="ECO:0000313" key="3">
    <source>
        <dbReference type="EMBL" id="VFJ92352.1"/>
    </source>
</evidence>
<evidence type="ECO:0000313" key="4">
    <source>
        <dbReference type="EMBL" id="VFJ93320.1"/>
    </source>
</evidence>
<evidence type="ECO:0000256" key="1">
    <source>
        <dbReference type="SAM" id="MobiDB-lite"/>
    </source>
</evidence>
<feature type="compositionally biased region" description="Pro residues" evidence="1">
    <location>
        <begin position="609"/>
        <end position="619"/>
    </location>
</feature>
<accession>A0A450ULG4</accession>
<dbReference type="GO" id="GO:0005524">
    <property type="term" value="F:ATP binding"/>
    <property type="evidence" value="ECO:0007669"/>
    <property type="project" value="InterPro"/>
</dbReference>
<dbReference type="EMBL" id="CAADFJ010000040">
    <property type="protein sequence ID" value="VFK00111.1"/>
    <property type="molecule type" value="Genomic_DNA"/>
</dbReference>
<dbReference type="Pfam" id="PF04851">
    <property type="entry name" value="ResIII"/>
    <property type="match status" value="1"/>
</dbReference>
<dbReference type="PROSITE" id="PS51192">
    <property type="entry name" value="HELICASE_ATP_BIND_1"/>
    <property type="match status" value="1"/>
</dbReference>
<dbReference type="SMART" id="SM00487">
    <property type="entry name" value="DEXDc"/>
    <property type="match status" value="1"/>
</dbReference>
<proteinExistence type="predicted"/>
<dbReference type="InterPro" id="IPR001650">
    <property type="entry name" value="Helicase_C-like"/>
</dbReference>
<dbReference type="GO" id="GO:0006304">
    <property type="term" value="P:DNA modification"/>
    <property type="evidence" value="ECO:0007669"/>
    <property type="project" value="InterPro"/>
</dbReference>
<dbReference type="InterPro" id="IPR014001">
    <property type="entry name" value="Helicase_ATP-bd"/>
</dbReference>
<dbReference type="InterPro" id="IPR050742">
    <property type="entry name" value="Helicase_Restrict-Modif_Enz"/>
</dbReference>
<evidence type="ECO:0000313" key="5">
    <source>
        <dbReference type="EMBL" id="VFK00111.1"/>
    </source>
</evidence>
<dbReference type="EMBL" id="CAADFG010000042">
    <property type="protein sequence ID" value="VFJ92352.1"/>
    <property type="molecule type" value="Genomic_DNA"/>
</dbReference>
<dbReference type="GO" id="GO:0003677">
    <property type="term" value="F:DNA binding"/>
    <property type="evidence" value="ECO:0007669"/>
    <property type="project" value="InterPro"/>
</dbReference>
<dbReference type="AlphaFoldDB" id="A0A450ULG4"/>
<feature type="domain" description="Helicase ATP-binding" evidence="2">
    <location>
        <begin position="188"/>
        <end position="340"/>
    </location>
</feature>
<organism evidence="4">
    <name type="scientific">Candidatus Kentrum eta</name>
    <dbReference type="NCBI Taxonomy" id="2126337"/>
    <lineage>
        <taxon>Bacteria</taxon>
        <taxon>Pseudomonadati</taxon>
        <taxon>Pseudomonadota</taxon>
        <taxon>Gammaproteobacteria</taxon>
        <taxon>Candidatus Kentrum</taxon>
    </lineage>
</organism>
<dbReference type="Pfam" id="PF00271">
    <property type="entry name" value="Helicase_C"/>
    <property type="match status" value="1"/>
</dbReference>
<dbReference type="SUPFAM" id="SSF52540">
    <property type="entry name" value="P-loop containing nucleoside triphosphate hydrolases"/>
    <property type="match status" value="1"/>
</dbReference>
<dbReference type="Gene3D" id="3.90.1570.30">
    <property type="match status" value="1"/>
</dbReference>
<dbReference type="Gene3D" id="3.40.50.300">
    <property type="entry name" value="P-loop containing nucleotide triphosphate hydrolases"/>
    <property type="match status" value="2"/>
</dbReference>
<gene>
    <name evidence="3" type="ORF">BECKH772A_GA0070896_100425</name>
    <name evidence="4" type="ORF">BECKH772B_GA0070898_100425</name>
    <name evidence="5" type="ORF">BECKH772C_GA0070978_100405</name>
</gene>
<feature type="region of interest" description="Disordered" evidence="1">
    <location>
        <begin position="25"/>
        <end position="49"/>
    </location>
</feature>
<dbReference type="GO" id="GO:0016787">
    <property type="term" value="F:hydrolase activity"/>
    <property type="evidence" value="ECO:0007669"/>
    <property type="project" value="InterPro"/>
</dbReference>
<dbReference type="InterPro" id="IPR013670">
    <property type="entry name" value="EcoEI_R_C_dom"/>
</dbReference>
<reference evidence="4" key="1">
    <citation type="submission" date="2019-02" db="EMBL/GenBank/DDBJ databases">
        <authorList>
            <person name="Gruber-Vodicka R. H."/>
            <person name="Seah K. B. B."/>
        </authorList>
    </citation>
    <scope>NUCLEOTIDE SEQUENCE</scope>
    <source>
        <strain evidence="5">BECK_SA2B12</strain>
        <strain evidence="3">BECK_SA2B15</strain>
        <strain evidence="4">BECK_SA2B20</strain>
    </source>
</reference>
<feature type="region of interest" description="Disordered" evidence="1">
    <location>
        <begin position="592"/>
        <end position="624"/>
    </location>
</feature>
<dbReference type="PANTHER" id="PTHR47396">
    <property type="entry name" value="TYPE I RESTRICTION ENZYME ECOKI R PROTEIN"/>
    <property type="match status" value="1"/>
</dbReference>
<dbReference type="GO" id="GO:0005829">
    <property type="term" value="C:cytosol"/>
    <property type="evidence" value="ECO:0007669"/>
    <property type="project" value="TreeGrafter"/>
</dbReference>
<dbReference type="EMBL" id="CAADFI010000042">
    <property type="protein sequence ID" value="VFJ93320.1"/>
    <property type="molecule type" value="Genomic_DNA"/>
</dbReference>
<dbReference type="PANTHER" id="PTHR47396:SF1">
    <property type="entry name" value="ATP-DEPENDENT HELICASE IRC3-RELATED"/>
    <property type="match status" value="1"/>
</dbReference>
<sequence length="807" mass="90872">MNHNESETRFHLIDPVLRDKGYDDHSRIELETPAPVDPTGPRGRRRKGPGRVDYLLCARGPRGQAARSLPVAVLEAKRENEDPLKGMEQVKGYADEYCRRFQVKYVFATNGHRYGEFDAFTGLQSGPFPLADFPSHTELTARYARDTGIELTEPDAAMLFQADSPAWAQGRYYQDAAIRAAFGKIIRCRRNNEPARVLLSLATGAGKTIIATNLLWRLSQVVGELSKPALFLCDRDELRGQAHTTLSAAFGDNARMVRTERGGNAARNARIHIATYQTLGLDDDEDDEGFASFLTRHYGEDFFSVIIIDECHRSAWGKWSEVLRRNPEAIHIGLTATPRQLSESKNATTEDWDITANNHEYFGEPVYEYTLPQAQEDGYLAACEIVSRGANIDSRAFTGEEVVAAGATDLRTGKPLTQEDLIRDQYTFGHFDNDLFIESRTPAMCKDLFQLLCQNGGPEQKVIIFCTREIHADRVAMGMNNLYIHWCQDRGRTPKDHYAFKCMGGANKGADLIEPLRGSGERAFIACTVDLLEAGVDIERLDAVVFFRYLQSPIKFHQMVGRGARIHEETQKYKFWLYDYTDVTRLFGADFISKPPRPSGGKDDGEGPDPGPGPSPEPPSIAEMGGQTVIINPRGRFILVRRHGRATPIPVDEYRRAVIGRVLSEAHDLHDFRALWIEAPQRRRLMAHLLRENLSPEAIREIDEMNDFDLYDFLSHHGYHAQALTRLARGEWYIAHNKNWFERMDDKAAIVLKSFGHQFAQGGTETLESGSLWDVPEIKRAGGMDALRVLGKPVEVMREAKVRLFGG</sequence>
<protein>
    <submittedName>
        <fullName evidence="4">Type I restriction enzyme, R subunit</fullName>
    </submittedName>
</protein>